<gene>
    <name evidence="1" type="ORF">CLUP02_00667</name>
</gene>
<sequence>MVICYMGNLTGADPDLTAARFARFLSNENDALIRINNQIAYWIAAIPCGVQRALMLIFVSLVYLTLRLCEAFQVSQSSSTTTTTTTTTFHLFKVLLIAPDRTNNLSILPLPSTNQPFHFYKPIQAQQTFKTPPPDPRIVRKSKM</sequence>
<dbReference type="EMBL" id="CP019471">
    <property type="protein sequence ID" value="UQC74020.1"/>
    <property type="molecule type" value="Genomic_DNA"/>
</dbReference>
<dbReference type="Proteomes" id="UP000830671">
    <property type="component" value="Chromosome 1"/>
</dbReference>
<organism evidence="1 2">
    <name type="scientific">Colletotrichum lupini</name>
    <dbReference type="NCBI Taxonomy" id="145971"/>
    <lineage>
        <taxon>Eukaryota</taxon>
        <taxon>Fungi</taxon>
        <taxon>Dikarya</taxon>
        <taxon>Ascomycota</taxon>
        <taxon>Pezizomycotina</taxon>
        <taxon>Sordariomycetes</taxon>
        <taxon>Hypocreomycetidae</taxon>
        <taxon>Glomerellales</taxon>
        <taxon>Glomerellaceae</taxon>
        <taxon>Colletotrichum</taxon>
        <taxon>Colletotrichum acutatum species complex</taxon>
    </lineage>
</organism>
<evidence type="ECO:0000313" key="1">
    <source>
        <dbReference type="EMBL" id="UQC74020.1"/>
    </source>
</evidence>
<dbReference type="KEGG" id="clup:CLUP02_00667"/>
<dbReference type="AlphaFoldDB" id="A0A9Q8SBJ7"/>
<dbReference type="GeneID" id="73334724"/>
<evidence type="ECO:0000313" key="2">
    <source>
        <dbReference type="Proteomes" id="UP000830671"/>
    </source>
</evidence>
<protein>
    <submittedName>
        <fullName evidence="1">Uncharacterized protein</fullName>
    </submittedName>
</protein>
<name>A0A9Q8SBJ7_9PEZI</name>
<dbReference type="RefSeq" id="XP_049135671.1">
    <property type="nucleotide sequence ID" value="XM_049279714.1"/>
</dbReference>
<reference evidence="1" key="1">
    <citation type="journal article" date="2021" name="Mol. Plant Microbe Interact.">
        <title>Complete Genome Sequence of the Plant-Pathogenic Fungus Colletotrichum lupini.</title>
        <authorList>
            <person name="Baroncelli R."/>
            <person name="Pensec F."/>
            <person name="Da Lio D."/>
            <person name="Boufleur T."/>
            <person name="Vicente I."/>
            <person name="Sarrocco S."/>
            <person name="Picot A."/>
            <person name="Baraldi E."/>
            <person name="Sukno S."/>
            <person name="Thon M."/>
            <person name="Le Floch G."/>
        </authorList>
    </citation>
    <scope>NUCLEOTIDE SEQUENCE</scope>
    <source>
        <strain evidence="1">IMI 504893</strain>
    </source>
</reference>
<proteinExistence type="predicted"/>
<keyword evidence="2" id="KW-1185">Reference proteome</keyword>
<accession>A0A9Q8SBJ7</accession>